<proteinExistence type="predicted"/>
<dbReference type="EMBL" id="AVOT02042561">
    <property type="protein sequence ID" value="MBW0537981.1"/>
    <property type="molecule type" value="Genomic_DNA"/>
</dbReference>
<name>A0A9Q3FIK0_9BASI</name>
<feature type="compositionally biased region" description="Polar residues" evidence="1">
    <location>
        <begin position="73"/>
        <end position="85"/>
    </location>
</feature>
<keyword evidence="3" id="KW-1185">Reference proteome</keyword>
<comment type="caution">
    <text evidence="2">The sequence shown here is derived from an EMBL/GenBank/DDBJ whole genome shotgun (WGS) entry which is preliminary data.</text>
</comment>
<reference evidence="2" key="1">
    <citation type="submission" date="2021-03" db="EMBL/GenBank/DDBJ databases">
        <title>Draft genome sequence of rust myrtle Austropuccinia psidii MF-1, a brazilian biotype.</title>
        <authorList>
            <person name="Quecine M.C."/>
            <person name="Pachon D.M.R."/>
            <person name="Bonatelli M.L."/>
            <person name="Correr F.H."/>
            <person name="Franceschini L.M."/>
            <person name="Leite T.F."/>
            <person name="Margarido G.R.A."/>
            <person name="Almeida C.A."/>
            <person name="Ferrarezi J.A."/>
            <person name="Labate C.A."/>
        </authorList>
    </citation>
    <scope>NUCLEOTIDE SEQUENCE</scope>
    <source>
        <strain evidence="2">MF-1</strain>
    </source>
</reference>
<feature type="region of interest" description="Disordered" evidence="1">
    <location>
        <begin position="41"/>
        <end position="102"/>
    </location>
</feature>
<gene>
    <name evidence="2" type="ORF">O181_077696</name>
</gene>
<accession>A0A9Q3FIK0</accession>
<dbReference type="Proteomes" id="UP000765509">
    <property type="component" value="Unassembled WGS sequence"/>
</dbReference>
<sequence length="147" mass="16026">MPTSIIPAITVNSEHNITVIIAQNNQAEPTSPELMNLDIIKSPQKANNLADRASYNPSSSSQKAHRHDDDRSQSVMEQEGSVNESQTDKLFHSEADNTVLPSDRAYTSTRTLSGHIQIQPEGLKQCLATRVVGGPFFGGTPWARVAD</sequence>
<evidence type="ECO:0000313" key="2">
    <source>
        <dbReference type="EMBL" id="MBW0537981.1"/>
    </source>
</evidence>
<dbReference type="AlphaFoldDB" id="A0A9Q3FIK0"/>
<organism evidence="2 3">
    <name type="scientific">Austropuccinia psidii MF-1</name>
    <dbReference type="NCBI Taxonomy" id="1389203"/>
    <lineage>
        <taxon>Eukaryota</taxon>
        <taxon>Fungi</taxon>
        <taxon>Dikarya</taxon>
        <taxon>Basidiomycota</taxon>
        <taxon>Pucciniomycotina</taxon>
        <taxon>Pucciniomycetes</taxon>
        <taxon>Pucciniales</taxon>
        <taxon>Sphaerophragmiaceae</taxon>
        <taxon>Austropuccinia</taxon>
    </lineage>
</organism>
<protein>
    <submittedName>
        <fullName evidence="2">Uncharacterized protein</fullName>
    </submittedName>
</protein>
<feature type="compositionally biased region" description="Basic and acidic residues" evidence="1">
    <location>
        <begin position="86"/>
        <end position="95"/>
    </location>
</feature>
<evidence type="ECO:0000313" key="3">
    <source>
        <dbReference type="Proteomes" id="UP000765509"/>
    </source>
</evidence>
<evidence type="ECO:0000256" key="1">
    <source>
        <dbReference type="SAM" id="MobiDB-lite"/>
    </source>
</evidence>